<dbReference type="SUPFAM" id="SSF53448">
    <property type="entry name" value="Nucleotide-diphospho-sugar transferases"/>
    <property type="match status" value="1"/>
</dbReference>
<keyword evidence="10 11" id="KW-0325">Glycoprotein</keyword>
<comment type="similarity">
    <text evidence="3 11">Belongs to the glycosyltransferase 7 family.</text>
</comment>
<keyword evidence="8" id="KW-1133">Transmembrane helix</keyword>
<comment type="function">
    <text evidence="11">Catalyzes the transfer of galactose onto proteins or lipids.</text>
</comment>
<comment type="caution">
    <text evidence="14">The sequence shown here is derived from an EMBL/GenBank/DDBJ whole genome shotgun (WGS) entry which is preliminary data.</text>
</comment>
<keyword evidence="7 11" id="KW-0735">Signal-anchor</keyword>
<keyword evidence="4 11" id="KW-0328">Glycosyltransferase</keyword>
<dbReference type="PRINTS" id="PR02050">
    <property type="entry name" value="B14GALTRFASE"/>
</dbReference>
<evidence type="ECO:0000256" key="7">
    <source>
        <dbReference type="ARBA" id="ARBA00022968"/>
    </source>
</evidence>
<evidence type="ECO:0000256" key="9">
    <source>
        <dbReference type="ARBA" id="ARBA00023136"/>
    </source>
</evidence>
<evidence type="ECO:0000259" key="13">
    <source>
        <dbReference type="Pfam" id="PF13733"/>
    </source>
</evidence>
<dbReference type="GO" id="GO:0008378">
    <property type="term" value="F:galactosyltransferase activity"/>
    <property type="evidence" value="ECO:0007669"/>
    <property type="project" value="TreeGrafter"/>
</dbReference>
<dbReference type="InterPro" id="IPR027995">
    <property type="entry name" value="Galactosyl_T_N"/>
</dbReference>
<evidence type="ECO:0000256" key="11">
    <source>
        <dbReference type="RuleBase" id="RU368121"/>
    </source>
</evidence>
<evidence type="ECO:0000256" key="2">
    <source>
        <dbReference type="ARBA" id="ARBA00004922"/>
    </source>
</evidence>
<keyword evidence="5 11" id="KW-0808">Transferase</keyword>
<organism evidence="14">
    <name type="scientific">Menopon gallinae</name>
    <name type="common">poultry shaft louse</name>
    <dbReference type="NCBI Taxonomy" id="328185"/>
    <lineage>
        <taxon>Eukaryota</taxon>
        <taxon>Metazoa</taxon>
        <taxon>Ecdysozoa</taxon>
        <taxon>Arthropoda</taxon>
        <taxon>Hexapoda</taxon>
        <taxon>Insecta</taxon>
        <taxon>Pterygota</taxon>
        <taxon>Neoptera</taxon>
        <taxon>Paraneoptera</taxon>
        <taxon>Psocodea</taxon>
        <taxon>Troctomorpha</taxon>
        <taxon>Phthiraptera</taxon>
        <taxon>Amblycera</taxon>
        <taxon>Menoponidae</taxon>
        <taxon>Menopon</taxon>
    </lineage>
</organism>
<dbReference type="EC" id="2.4.1.-" evidence="11"/>
<dbReference type="AlphaFoldDB" id="A0AAW2HEH4"/>
<evidence type="ECO:0000256" key="1">
    <source>
        <dbReference type="ARBA" id="ARBA00004606"/>
    </source>
</evidence>
<evidence type="ECO:0000256" key="8">
    <source>
        <dbReference type="ARBA" id="ARBA00022989"/>
    </source>
</evidence>
<keyword evidence="11" id="KW-0464">Manganese</keyword>
<proteinExistence type="inferred from homology"/>
<comment type="pathway">
    <text evidence="2 11">Protein modification; protein glycosylation.</text>
</comment>
<dbReference type="InterPro" id="IPR003859">
    <property type="entry name" value="Galactosyl_T"/>
</dbReference>
<accession>A0AAW2HEH4</accession>
<keyword evidence="11" id="KW-0479">Metal-binding</keyword>
<dbReference type="InterPro" id="IPR027791">
    <property type="entry name" value="Galactosyl_T_C"/>
</dbReference>
<dbReference type="PANTHER" id="PTHR19300">
    <property type="entry name" value="BETA-1,4-GALACTOSYLTRANSFERASE"/>
    <property type="match status" value="1"/>
</dbReference>
<sequence>MILFFFFSSVNYTLVGNMFRKEMLKKIFHFKLLFEKISTKRLRFYCVLLIFIYVSLPFRYASKYEYIPDEEIKYHLMPSRTPGAESCPIVPDLNSDMLPVNLVTEYDEVDYGNKLNVLSGGAWEPHYCKYVHDVAVIVPYRGRENQLKSFLHHIHPFLQKQLISYRIFVIEQTYVKNFNRGKLMNIGYVEAMKIHNFHCFIFHDVDLLPLVELNIYGCTLKPRHLSASINSWRYKLKYSTAFGGVTAMLQKHFIQINGFSNLYFGWGGEDDDLIERVILNNLGYCRFSPDISRYYMMHHKPEVKNPKRLTLLSAAQDRLKTDGINSLEYEVLLSQKKSLYTHIVVDV</sequence>
<dbReference type="Pfam" id="PF13733">
    <property type="entry name" value="Glyco_transf_7N"/>
    <property type="match status" value="1"/>
</dbReference>
<keyword evidence="9" id="KW-0472">Membrane</keyword>
<evidence type="ECO:0000313" key="14">
    <source>
        <dbReference type="EMBL" id="KAL0268201.1"/>
    </source>
</evidence>
<dbReference type="GO" id="GO:0006688">
    <property type="term" value="P:glycosphingolipid biosynthetic process"/>
    <property type="evidence" value="ECO:0007669"/>
    <property type="project" value="TreeGrafter"/>
</dbReference>
<dbReference type="PANTHER" id="PTHR19300:SF57">
    <property type="entry name" value="BETA-1,4-N-ACETYLGALACTOSAMINYLTRANSFERASE"/>
    <property type="match status" value="1"/>
</dbReference>
<dbReference type="EMBL" id="JARGDH010000005">
    <property type="protein sequence ID" value="KAL0268201.1"/>
    <property type="molecule type" value="Genomic_DNA"/>
</dbReference>
<keyword evidence="6" id="KW-0812">Transmembrane</keyword>
<feature type="domain" description="Galactosyltransferase N-terminal" evidence="13">
    <location>
        <begin position="87"/>
        <end position="219"/>
    </location>
</feature>
<dbReference type="GO" id="GO:0046872">
    <property type="term" value="F:metal ion binding"/>
    <property type="evidence" value="ECO:0007669"/>
    <property type="project" value="UniProtKB-UniRule"/>
</dbReference>
<comment type="cofactor">
    <cofactor evidence="11">
        <name>Mn(2+)</name>
        <dbReference type="ChEBI" id="CHEBI:29035"/>
    </cofactor>
</comment>
<dbReference type="Gene3D" id="3.90.550.10">
    <property type="entry name" value="Spore Coat Polysaccharide Biosynthesis Protein SpsA, Chain A"/>
    <property type="match status" value="1"/>
</dbReference>
<name>A0AAW2HEH4_9NEOP</name>
<evidence type="ECO:0000256" key="4">
    <source>
        <dbReference type="ARBA" id="ARBA00022676"/>
    </source>
</evidence>
<evidence type="ECO:0000256" key="3">
    <source>
        <dbReference type="ARBA" id="ARBA00005735"/>
    </source>
</evidence>
<dbReference type="GO" id="GO:0005794">
    <property type="term" value="C:Golgi apparatus"/>
    <property type="evidence" value="ECO:0007669"/>
    <property type="project" value="TreeGrafter"/>
</dbReference>
<evidence type="ECO:0000256" key="5">
    <source>
        <dbReference type="ARBA" id="ARBA00022679"/>
    </source>
</evidence>
<dbReference type="GO" id="GO:0033842">
    <property type="term" value="F:N-acetyl-beta-glucosaminyl-derivative 4-beta-N-acetylgalactosaminyltransferase activity"/>
    <property type="evidence" value="ECO:0007669"/>
    <property type="project" value="TreeGrafter"/>
</dbReference>
<reference evidence="14" key="1">
    <citation type="journal article" date="2024" name="Gigascience">
        <title>Chromosome-level genome of the poultry shaft louse Menopon gallinae provides insight into the host-switching and adaptive evolution of parasitic lice.</title>
        <authorList>
            <person name="Xu Y."/>
            <person name="Ma L."/>
            <person name="Liu S."/>
            <person name="Liang Y."/>
            <person name="Liu Q."/>
            <person name="He Z."/>
            <person name="Tian L."/>
            <person name="Duan Y."/>
            <person name="Cai W."/>
            <person name="Li H."/>
            <person name="Song F."/>
        </authorList>
    </citation>
    <scope>NUCLEOTIDE SEQUENCE</scope>
    <source>
        <strain evidence="14">Cailab_2023a</strain>
    </source>
</reference>
<dbReference type="Pfam" id="PF02709">
    <property type="entry name" value="Glyco_transf_7C"/>
    <property type="match status" value="1"/>
</dbReference>
<protein>
    <recommendedName>
        <fullName evidence="11">Beta-1,4-N-acetylgalactosaminyltransferase</fullName>
        <ecNumber evidence="11">2.4.1.-</ecNumber>
    </recommendedName>
    <alternativeName>
        <fullName evidence="11">Beta-4-GalNAcT</fullName>
    </alternativeName>
</protein>
<evidence type="ECO:0000256" key="10">
    <source>
        <dbReference type="ARBA" id="ARBA00023180"/>
    </source>
</evidence>
<feature type="domain" description="Galactosyltransferase C-terminal" evidence="12">
    <location>
        <begin position="223"/>
        <end position="300"/>
    </location>
</feature>
<comment type="subcellular location">
    <subcellularLocation>
        <location evidence="1 11">Membrane</location>
        <topology evidence="1 11">Single-pass type II membrane protein</topology>
    </subcellularLocation>
</comment>
<dbReference type="InterPro" id="IPR029044">
    <property type="entry name" value="Nucleotide-diphossugar_trans"/>
</dbReference>
<gene>
    <name evidence="14" type="ORF">PYX00_010231</name>
</gene>
<evidence type="ECO:0000259" key="12">
    <source>
        <dbReference type="Pfam" id="PF02709"/>
    </source>
</evidence>
<evidence type="ECO:0000256" key="6">
    <source>
        <dbReference type="ARBA" id="ARBA00022692"/>
    </source>
</evidence>
<dbReference type="GO" id="GO:0016020">
    <property type="term" value="C:membrane"/>
    <property type="evidence" value="ECO:0007669"/>
    <property type="project" value="UniProtKB-SubCell"/>
</dbReference>
<dbReference type="CDD" id="cd00899">
    <property type="entry name" value="b4GalT"/>
    <property type="match status" value="1"/>
</dbReference>
<dbReference type="GO" id="GO:0005975">
    <property type="term" value="P:carbohydrate metabolic process"/>
    <property type="evidence" value="ECO:0007669"/>
    <property type="project" value="InterPro"/>
</dbReference>